<evidence type="ECO:0000313" key="2">
    <source>
        <dbReference type="EMBL" id="PIC15027.1"/>
    </source>
</evidence>
<dbReference type="Pfam" id="PF17906">
    <property type="entry name" value="HTH_48"/>
    <property type="match status" value="1"/>
</dbReference>
<accession>A0A2G5SJ25</accession>
<dbReference type="Proteomes" id="UP000230233">
    <property type="component" value="Unassembled WGS sequence"/>
</dbReference>
<protein>
    <recommendedName>
        <fullName evidence="1">Mos1 transposase HTH domain-containing protein</fullName>
    </recommendedName>
</protein>
<dbReference type="GO" id="GO:0003676">
    <property type="term" value="F:nucleic acid binding"/>
    <property type="evidence" value="ECO:0007669"/>
    <property type="project" value="InterPro"/>
</dbReference>
<gene>
    <name evidence="2" type="ORF">B9Z55_027134</name>
</gene>
<dbReference type="InterPro" id="IPR036397">
    <property type="entry name" value="RNaseH_sf"/>
</dbReference>
<sequence length="316" mass="36849">MRESERQLASVYHNNSVHYSTIKFWYHKFQVGNYSLKDEPRSGRPMETNLTTLAELIEDDPFQSTREIAKTLGITHATVENGLAALGKVKKLGRFIPHNLTKFDYDRRVDACTLLLTLHNGTRWLDHLVTGDEKWVLYSNHHRRAQWVDASEPAADVPKPELHMKKVLLSIWWTVHGPLHWDLLPSGVTITADVYSKQLKILQQKLTLSPLHRHRVYFLHDNARPHVARKVKSDLSRFGWTVLPHPPYSPDLAPSDYWLFADMQRHLEGNDFKNVDEIKTELKRYFDSRPAGFWKDGIHKLPERWQHVVDHDGAYC</sequence>
<dbReference type="AlphaFoldDB" id="A0A2G5SJ25"/>
<evidence type="ECO:0000313" key="3">
    <source>
        <dbReference type="Proteomes" id="UP000230233"/>
    </source>
</evidence>
<feature type="domain" description="Mos1 transposase HTH" evidence="1">
    <location>
        <begin position="3"/>
        <end position="33"/>
    </location>
</feature>
<dbReference type="EMBL" id="PDUG01000007">
    <property type="protein sequence ID" value="PIC15027.1"/>
    <property type="molecule type" value="Genomic_DNA"/>
</dbReference>
<name>A0A2G5SJ25_9PELO</name>
<proteinExistence type="predicted"/>
<comment type="caution">
    <text evidence="2">The sequence shown here is derived from an EMBL/GenBank/DDBJ whole genome shotgun (WGS) entry which is preliminary data.</text>
</comment>
<dbReference type="PANTHER" id="PTHR46060:SF1">
    <property type="entry name" value="MARINER MOS1 TRANSPOSASE-LIKE PROTEIN"/>
    <property type="match status" value="1"/>
</dbReference>
<dbReference type="InterPro" id="IPR001888">
    <property type="entry name" value="Transposase_1"/>
</dbReference>
<dbReference type="InterPro" id="IPR052709">
    <property type="entry name" value="Transposase-MT_Hybrid"/>
</dbReference>
<dbReference type="PANTHER" id="PTHR46060">
    <property type="entry name" value="MARINER MOS1 TRANSPOSASE-LIKE PROTEIN"/>
    <property type="match status" value="1"/>
</dbReference>
<dbReference type="Pfam" id="PF01359">
    <property type="entry name" value="Transposase_1"/>
    <property type="match status" value="1"/>
</dbReference>
<dbReference type="InterPro" id="IPR041426">
    <property type="entry name" value="Mos1_HTH"/>
</dbReference>
<keyword evidence="3" id="KW-1185">Reference proteome</keyword>
<dbReference type="OrthoDB" id="616263at2759"/>
<dbReference type="Gene3D" id="3.30.420.10">
    <property type="entry name" value="Ribonuclease H-like superfamily/Ribonuclease H"/>
    <property type="match status" value="1"/>
</dbReference>
<evidence type="ECO:0000259" key="1">
    <source>
        <dbReference type="Pfam" id="PF17906"/>
    </source>
</evidence>
<dbReference type="InterPro" id="IPR036388">
    <property type="entry name" value="WH-like_DNA-bd_sf"/>
</dbReference>
<dbReference type="Gene3D" id="1.10.10.10">
    <property type="entry name" value="Winged helix-like DNA-binding domain superfamily/Winged helix DNA-binding domain"/>
    <property type="match status" value="1"/>
</dbReference>
<dbReference type="STRING" id="1611254.A0A2G5SJ25"/>
<organism evidence="2 3">
    <name type="scientific">Caenorhabditis nigoni</name>
    <dbReference type="NCBI Taxonomy" id="1611254"/>
    <lineage>
        <taxon>Eukaryota</taxon>
        <taxon>Metazoa</taxon>
        <taxon>Ecdysozoa</taxon>
        <taxon>Nematoda</taxon>
        <taxon>Chromadorea</taxon>
        <taxon>Rhabditida</taxon>
        <taxon>Rhabditina</taxon>
        <taxon>Rhabditomorpha</taxon>
        <taxon>Rhabditoidea</taxon>
        <taxon>Rhabditidae</taxon>
        <taxon>Peloderinae</taxon>
        <taxon>Caenorhabditis</taxon>
    </lineage>
</organism>
<reference evidence="3" key="1">
    <citation type="submission" date="2017-10" db="EMBL/GenBank/DDBJ databases">
        <title>Rapid genome shrinkage in a self-fertile nematode reveals novel sperm competition proteins.</title>
        <authorList>
            <person name="Yin D."/>
            <person name="Schwarz E.M."/>
            <person name="Thomas C.G."/>
            <person name="Felde R.L."/>
            <person name="Korf I.F."/>
            <person name="Cutter A.D."/>
            <person name="Schartner C.M."/>
            <person name="Ralston E.J."/>
            <person name="Meyer B.J."/>
            <person name="Haag E.S."/>
        </authorList>
    </citation>
    <scope>NUCLEOTIDE SEQUENCE [LARGE SCALE GENOMIC DNA]</scope>
    <source>
        <strain evidence="3">JU1422</strain>
    </source>
</reference>